<dbReference type="EMBL" id="PNCK01000089">
    <property type="protein sequence ID" value="TMP40206.1"/>
    <property type="molecule type" value="Genomic_DNA"/>
</dbReference>
<reference evidence="3 5" key="1">
    <citation type="submission" date="2017-12" db="EMBL/GenBank/DDBJ databases">
        <authorList>
            <person name="Paulsen S."/>
            <person name="Gram L.K."/>
        </authorList>
    </citation>
    <scope>NUCLEOTIDE SEQUENCE [LARGE SCALE GENOMIC DNA]</scope>
    <source>
        <strain evidence="3 5">S2231</strain>
        <strain evidence="2">S2233</strain>
    </source>
</reference>
<dbReference type="EMBL" id="PNCL01000126">
    <property type="protein sequence ID" value="TMP54352.1"/>
    <property type="molecule type" value="Genomic_DNA"/>
</dbReference>
<dbReference type="Pfam" id="PF13229">
    <property type="entry name" value="Beta_helix"/>
    <property type="match status" value="1"/>
</dbReference>
<evidence type="ECO:0000259" key="1">
    <source>
        <dbReference type="Pfam" id="PF13229"/>
    </source>
</evidence>
<organism evidence="3 5">
    <name type="scientific">Pseudoalteromonas citrea</name>
    <dbReference type="NCBI Taxonomy" id="43655"/>
    <lineage>
        <taxon>Bacteria</taxon>
        <taxon>Pseudomonadati</taxon>
        <taxon>Pseudomonadota</taxon>
        <taxon>Gammaproteobacteria</taxon>
        <taxon>Alteromonadales</taxon>
        <taxon>Pseudoalteromonadaceae</taxon>
        <taxon>Pseudoalteromonas</taxon>
    </lineage>
</organism>
<dbReference type="RefSeq" id="WP_138598296.1">
    <property type="nucleotide sequence ID" value="NZ_PNCK01000089.1"/>
</dbReference>
<sequence length="341" mass="39126">MRSNGNWPKPSYERAIFVLDKENSNKFETIHISNLDLIGSFDVEGSAAIAFHPLQHQNSNSITINDILVANNTISRFQNEGIRISRPIDWNTNYSISNVNISKNHFSNFKHPGSVIIVKSEEERTRDDFALNTFKIYNITIFDNEIVNMFNSEPSIANGFGIFVEGAKHVKITWNKIYGFADEAIRAKYSYNVDIIRNKAINGYEYGNENIKVNTGGIKFNNIVKGRALYNRSENTTGPGLEFLGAEDIEAHGNVLINNASGGVRFENSSLERKPFINKNIRLKNNNITYHNFNYDTTYLYHYLCARFQVINDNQNIVIWHDGRYQNYVNLTTDICRIRKL</sequence>
<proteinExistence type="predicted"/>
<keyword evidence="4" id="KW-1185">Reference proteome</keyword>
<evidence type="ECO:0000313" key="4">
    <source>
        <dbReference type="Proteomes" id="UP000305730"/>
    </source>
</evidence>
<feature type="domain" description="Right handed beta helix" evidence="1">
    <location>
        <begin position="138"/>
        <end position="292"/>
    </location>
</feature>
<name>A0A5S3XLE4_9GAMM</name>
<dbReference type="Gene3D" id="2.160.20.10">
    <property type="entry name" value="Single-stranded right-handed beta-helix, Pectin lyase-like"/>
    <property type="match status" value="1"/>
</dbReference>
<dbReference type="SUPFAM" id="SSF51126">
    <property type="entry name" value="Pectin lyase-like"/>
    <property type="match status" value="1"/>
</dbReference>
<dbReference type="AlphaFoldDB" id="A0A5S3XLE4"/>
<comment type="caution">
    <text evidence="3">The sequence shown here is derived from an EMBL/GenBank/DDBJ whole genome shotgun (WGS) entry which is preliminary data.</text>
</comment>
<dbReference type="SMART" id="SM00710">
    <property type="entry name" value="PbH1"/>
    <property type="match status" value="5"/>
</dbReference>
<evidence type="ECO:0000313" key="2">
    <source>
        <dbReference type="EMBL" id="TMP40206.1"/>
    </source>
</evidence>
<dbReference type="InterPro" id="IPR039448">
    <property type="entry name" value="Beta_helix"/>
</dbReference>
<reference evidence="3" key="3">
    <citation type="submission" date="2019-09" db="EMBL/GenBank/DDBJ databases">
        <title>Co-occurence of chitin degradation, pigmentation and bioactivity in marine Pseudoalteromonas.</title>
        <authorList>
            <person name="Sonnenschein E.C."/>
            <person name="Bech P.K."/>
        </authorList>
    </citation>
    <scope>NUCLEOTIDE SEQUENCE</scope>
    <source>
        <strain evidence="3">S2231</strain>
        <strain evidence="2">S2233</strain>
    </source>
</reference>
<dbReference type="Proteomes" id="UP000307706">
    <property type="component" value="Unassembled WGS sequence"/>
</dbReference>
<dbReference type="InterPro" id="IPR006626">
    <property type="entry name" value="PbH1"/>
</dbReference>
<protein>
    <recommendedName>
        <fullName evidence="1">Right handed beta helix domain-containing protein</fullName>
    </recommendedName>
</protein>
<accession>A0A5S3XLE4</accession>
<evidence type="ECO:0000313" key="5">
    <source>
        <dbReference type="Proteomes" id="UP000307706"/>
    </source>
</evidence>
<dbReference type="Proteomes" id="UP000305730">
    <property type="component" value="Unassembled WGS sequence"/>
</dbReference>
<reference evidence="4 5" key="2">
    <citation type="submission" date="2019-06" db="EMBL/GenBank/DDBJ databases">
        <title>Co-occurence of chitin degradation, pigmentation and bioactivity in marine Pseudoalteromonas.</title>
        <authorList>
            <person name="Sonnenschein E.C."/>
            <person name="Bech P.K."/>
        </authorList>
    </citation>
    <scope>NUCLEOTIDE SEQUENCE [LARGE SCALE GENOMIC DNA]</scope>
    <source>
        <strain evidence="5">S2231</strain>
        <strain evidence="4">S2233</strain>
    </source>
</reference>
<dbReference type="InterPro" id="IPR011050">
    <property type="entry name" value="Pectin_lyase_fold/virulence"/>
</dbReference>
<dbReference type="InterPro" id="IPR012334">
    <property type="entry name" value="Pectin_lyas_fold"/>
</dbReference>
<evidence type="ECO:0000313" key="3">
    <source>
        <dbReference type="EMBL" id="TMP54352.1"/>
    </source>
</evidence>
<gene>
    <name evidence="3" type="ORF">CWB96_19415</name>
    <name evidence="2" type="ORF">CWB97_19535</name>
</gene>